<dbReference type="AlphaFoldDB" id="A0A6A6SCZ5"/>
<dbReference type="EMBL" id="MU006779">
    <property type="protein sequence ID" value="KAF2644054.1"/>
    <property type="molecule type" value="Genomic_DNA"/>
</dbReference>
<proteinExistence type="predicted"/>
<reference evidence="1" key="1">
    <citation type="journal article" date="2020" name="Stud. Mycol.">
        <title>101 Dothideomycetes genomes: a test case for predicting lifestyles and emergence of pathogens.</title>
        <authorList>
            <person name="Haridas S."/>
            <person name="Albert R."/>
            <person name="Binder M."/>
            <person name="Bloem J."/>
            <person name="Labutti K."/>
            <person name="Salamov A."/>
            <person name="Andreopoulos B."/>
            <person name="Baker S."/>
            <person name="Barry K."/>
            <person name="Bills G."/>
            <person name="Bluhm B."/>
            <person name="Cannon C."/>
            <person name="Castanera R."/>
            <person name="Culley D."/>
            <person name="Daum C."/>
            <person name="Ezra D."/>
            <person name="Gonzalez J."/>
            <person name="Henrissat B."/>
            <person name="Kuo A."/>
            <person name="Liang C."/>
            <person name="Lipzen A."/>
            <person name="Lutzoni F."/>
            <person name="Magnuson J."/>
            <person name="Mondo S."/>
            <person name="Nolan M."/>
            <person name="Ohm R."/>
            <person name="Pangilinan J."/>
            <person name="Park H.-J."/>
            <person name="Ramirez L."/>
            <person name="Alfaro M."/>
            <person name="Sun H."/>
            <person name="Tritt A."/>
            <person name="Yoshinaga Y."/>
            <person name="Zwiers L.-H."/>
            <person name="Turgeon B."/>
            <person name="Goodwin S."/>
            <person name="Spatafora J."/>
            <person name="Crous P."/>
            <person name="Grigoriev I."/>
        </authorList>
    </citation>
    <scope>NUCLEOTIDE SEQUENCE</scope>
    <source>
        <strain evidence="1">CBS 473.64</strain>
    </source>
</reference>
<sequence>MSRELTRRPLTGGLPLTKFRHHYIVEEAPSHDSTLCFTACIREDVVKIPEGWSSDFIIPNRRPQWSIQIYDTTPQSGNPEHLITLAEMLHSETREDREAWGRGEPDSVDIWGMPLTTDASDEERIAKCKAHVLAEITSRNAPEIFLYPATGQ</sequence>
<organism evidence="1 2">
    <name type="scientific">Massarina eburnea CBS 473.64</name>
    <dbReference type="NCBI Taxonomy" id="1395130"/>
    <lineage>
        <taxon>Eukaryota</taxon>
        <taxon>Fungi</taxon>
        <taxon>Dikarya</taxon>
        <taxon>Ascomycota</taxon>
        <taxon>Pezizomycotina</taxon>
        <taxon>Dothideomycetes</taxon>
        <taxon>Pleosporomycetidae</taxon>
        <taxon>Pleosporales</taxon>
        <taxon>Massarineae</taxon>
        <taxon>Massarinaceae</taxon>
        <taxon>Massarina</taxon>
    </lineage>
</organism>
<gene>
    <name evidence="1" type="ORF">P280DRAFT_537718</name>
</gene>
<name>A0A6A6SCZ5_9PLEO</name>
<protein>
    <submittedName>
        <fullName evidence="1">Uncharacterized protein</fullName>
    </submittedName>
</protein>
<keyword evidence="2" id="KW-1185">Reference proteome</keyword>
<dbReference type="OrthoDB" id="5190067at2759"/>
<evidence type="ECO:0000313" key="1">
    <source>
        <dbReference type="EMBL" id="KAF2644054.1"/>
    </source>
</evidence>
<accession>A0A6A6SCZ5</accession>
<dbReference type="Proteomes" id="UP000799753">
    <property type="component" value="Unassembled WGS sequence"/>
</dbReference>
<evidence type="ECO:0000313" key="2">
    <source>
        <dbReference type="Proteomes" id="UP000799753"/>
    </source>
</evidence>